<organism evidence="1 2">
    <name type="scientific">Linnemannia elongata AG-77</name>
    <dbReference type="NCBI Taxonomy" id="1314771"/>
    <lineage>
        <taxon>Eukaryota</taxon>
        <taxon>Fungi</taxon>
        <taxon>Fungi incertae sedis</taxon>
        <taxon>Mucoromycota</taxon>
        <taxon>Mortierellomycotina</taxon>
        <taxon>Mortierellomycetes</taxon>
        <taxon>Mortierellales</taxon>
        <taxon>Mortierellaceae</taxon>
        <taxon>Linnemannia</taxon>
    </lineage>
</organism>
<dbReference type="EMBL" id="KV442099">
    <property type="protein sequence ID" value="OAQ24181.1"/>
    <property type="molecule type" value="Genomic_DNA"/>
</dbReference>
<reference evidence="1 2" key="1">
    <citation type="submission" date="2016-05" db="EMBL/GenBank/DDBJ databases">
        <title>Genome sequencing reveals origins of a unique bacterial endosymbiosis in the earliest lineages of terrestrial Fungi.</title>
        <authorList>
            <consortium name="DOE Joint Genome Institute"/>
            <person name="Uehling J."/>
            <person name="Gryganskyi A."/>
            <person name="Hameed K."/>
            <person name="Tschaplinski T."/>
            <person name="Misztal P."/>
            <person name="Wu S."/>
            <person name="Desiro A."/>
            <person name="Vande Pol N."/>
            <person name="Du Z.-Y."/>
            <person name="Zienkiewicz A."/>
            <person name="Zienkiewicz K."/>
            <person name="Morin E."/>
            <person name="Tisserant E."/>
            <person name="Splivallo R."/>
            <person name="Hainaut M."/>
            <person name="Henrissat B."/>
            <person name="Ohm R."/>
            <person name="Kuo A."/>
            <person name="Yan J."/>
            <person name="Lipzen A."/>
            <person name="Nolan M."/>
            <person name="Labutti K."/>
            <person name="Barry K."/>
            <person name="Goldstein A."/>
            <person name="Labbe J."/>
            <person name="Schadt C."/>
            <person name="Tuskan G."/>
            <person name="Grigoriev I."/>
            <person name="Martin F."/>
            <person name="Vilgalys R."/>
            <person name="Bonito G."/>
        </authorList>
    </citation>
    <scope>NUCLEOTIDE SEQUENCE [LARGE SCALE GENOMIC DNA]</scope>
    <source>
        <strain evidence="1 2">AG-77</strain>
    </source>
</reference>
<dbReference type="AlphaFoldDB" id="A0A197JI49"/>
<dbReference type="OrthoDB" id="2444398at2759"/>
<dbReference type="Proteomes" id="UP000078512">
    <property type="component" value="Unassembled WGS sequence"/>
</dbReference>
<proteinExistence type="predicted"/>
<evidence type="ECO:0000313" key="1">
    <source>
        <dbReference type="EMBL" id="OAQ24181.1"/>
    </source>
</evidence>
<protein>
    <submittedName>
        <fullName evidence="1">Uncharacterized protein</fullName>
    </submittedName>
</protein>
<name>A0A197JI49_9FUNG</name>
<sequence>MTKEDDPQECVQALRSVNRSLPPSAIPPPSPDEIFHVDTIVDPKTQKRVVLWDDILQVFEDAVQARHKSRVVPFLKGDDLRTLEPRRIAAIPNTVLDVIVADPSTDMEAVSPVNGPKETASVPRLREEIGDRTTFVMPTQETTSNSAIRRNPVYGLENTAMDNYSISTIQPLHHRLKDHKQ</sequence>
<gene>
    <name evidence="1" type="ORF">K457DRAFT_24324</name>
</gene>
<accession>A0A197JI49</accession>
<evidence type="ECO:0000313" key="2">
    <source>
        <dbReference type="Proteomes" id="UP000078512"/>
    </source>
</evidence>
<keyword evidence="2" id="KW-1185">Reference proteome</keyword>